<keyword evidence="1" id="KW-0175">Coiled coil</keyword>
<evidence type="ECO:0000259" key="4">
    <source>
        <dbReference type="Pfam" id="PF22936"/>
    </source>
</evidence>
<dbReference type="Pfam" id="PF13976">
    <property type="entry name" value="gag_pre-integrs"/>
    <property type="match status" value="1"/>
</dbReference>
<feature type="domain" description="GAG-pre-integrase" evidence="3">
    <location>
        <begin position="612"/>
        <end position="682"/>
    </location>
</feature>
<evidence type="ECO:0000313" key="6">
    <source>
        <dbReference type="Proteomes" id="UP001151760"/>
    </source>
</evidence>
<dbReference type="EMBL" id="BQNB010009659">
    <property type="protein sequence ID" value="GJS66591.1"/>
    <property type="molecule type" value="Genomic_DNA"/>
</dbReference>
<dbReference type="Pfam" id="PF22936">
    <property type="entry name" value="Pol_BBD"/>
    <property type="match status" value="1"/>
</dbReference>
<dbReference type="Proteomes" id="UP001151760">
    <property type="component" value="Unassembled WGS sequence"/>
</dbReference>
<evidence type="ECO:0000256" key="1">
    <source>
        <dbReference type="SAM" id="Coils"/>
    </source>
</evidence>
<dbReference type="InterPro" id="IPR054722">
    <property type="entry name" value="PolX-like_BBD"/>
</dbReference>
<reference evidence="5" key="2">
    <citation type="submission" date="2022-01" db="EMBL/GenBank/DDBJ databases">
        <authorList>
            <person name="Yamashiro T."/>
            <person name="Shiraishi A."/>
            <person name="Satake H."/>
            <person name="Nakayama K."/>
        </authorList>
    </citation>
    <scope>NUCLEOTIDE SEQUENCE</scope>
</reference>
<protein>
    <submittedName>
        <fullName evidence="5">Retrovirus-related pol polyprotein from transposon TNT 1-94</fullName>
    </submittedName>
</protein>
<evidence type="ECO:0000259" key="3">
    <source>
        <dbReference type="Pfam" id="PF13976"/>
    </source>
</evidence>
<feature type="domain" description="Retrovirus-related Pol polyprotein from transposon TNT 1-94-like beta-barrel" evidence="4">
    <location>
        <begin position="509"/>
        <end position="581"/>
    </location>
</feature>
<organism evidence="5 6">
    <name type="scientific">Tanacetum coccineum</name>
    <dbReference type="NCBI Taxonomy" id="301880"/>
    <lineage>
        <taxon>Eukaryota</taxon>
        <taxon>Viridiplantae</taxon>
        <taxon>Streptophyta</taxon>
        <taxon>Embryophyta</taxon>
        <taxon>Tracheophyta</taxon>
        <taxon>Spermatophyta</taxon>
        <taxon>Magnoliopsida</taxon>
        <taxon>eudicotyledons</taxon>
        <taxon>Gunneridae</taxon>
        <taxon>Pentapetalae</taxon>
        <taxon>asterids</taxon>
        <taxon>campanulids</taxon>
        <taxon>Asterales</taxon>
        <taxon>Asteraceae</taxon>
        <taxon>Asteroideae</taxon>
        <taxon>Anthemideae</taxon>
        <taxon>Anthemidinae</taxon>
        <taxon>Tanacetum</taxon>
    </lineage>
</organism>
<gene>
    <name evidence="5" type="ORF">Tco_0681155</name>
</gene>
<comment type="caution">
    <text evidence="5">The sequence shown here is derived from an EMBL/GenBank/DDBJ whole genome shotgun (WGS) entry which is preliminary data.</text>
</comment>
<accession>A0ABQ4XNH3</accession>
<keyword evidence="6" id="KW-1185">Reference proteome</keyword>
<reference evidence="5" key="1">
    <citation type="journal article" date="2022" name="Int. J. Mol. Sci.">
        <title>Draft Genome of Tanacetum Coccineum: Genomic Comparison of Closely Related Tanacetum-Family Plants.</title>
        <authorList>
            <person name="Yamashiro T."/>
            <person name="Shiraishi A."/>
            <person name="Nakayama K."/>
            <person name="Satake H."/>
        </authorList>
    </citation>
    <scope>NUCLEOTIDE SEQUENCE</scope>
</reference>
<feature type="compositionally biased region" description="Basic and acidic residues" evidence="2">
    <location>
        <begin position="369"/>
        <end position="378"/>
    </location>
</feature>
<sequence>MLIDAEAEAIHMTLNEIGNDIYSIVDAFPDAREMWLAIKRLQQGESINKQDVKAKLFWEFSKFTLRDKESIESYYTRFYRMMNEMVRNKLKFDTMQQHQNKVNEIRDERIARNVNLLALVAATQHYPGDYTQSPKPYKIHTHSSRQTPSTRTHATTRNKGKEIVKPPSPQSESASEEDIDEEQTQRDKKMQKSLALTSKHFKNIYRPTNNNLITSSNTRNKNVDTSSRTGNDRQTGHFGNQRTVTVAGNRETVGNQVVQQSRIQCISLSAERNEWLQDNDEEPNEQKLEALEAHYMYMAKIQEVLHVVDDNSGPTYDAEPLEKVHTDDYYNVFANEKQHSKQPESINNTYMVEKTDRNVIPDSSDMCDNEGKADSKVNEPEDERVFLSSLIANLKLDVDENKNKQKQLKKANKSLTQELKKKKTRSFFYCKLPQESSMGKPCLNNVQYDKNDLANIFAPESEETIHLAEESRSKLGLLLTRNHSTKWDPIYPTLHHLLNVLQIVQIILFIVDFGCTKHMTGNHKLLCNFVEKYLGTVRFGNDQFAPILGYGDMLQGNVTIKRIYYIKGLNHNLFSVGQFYDANLEVVLRKSTCFVRDIQGNDLLMGTRGSDLYTIALQESSSPTSICFMEKASPIQAWLRHCRLSHLNFDTINLLSKNDIMNGLPKLKYVKYQLYSSCEMGKAKKATSRQKLLQVQNEGYICFIWTYVVRCGLKASRTPVVLIDFSKMIHAGLLTHVY</sequence>
<proteinExistence type="predicted"/>
<feature type="region of interest" description="Disordered" evidence="2">
    <location>
        <begin position="359"/>
        <end position="378"/>
    </location>
</feature>
<feature type="compositionally biased region" description="Polar residues" evidence="2">
    <location>
        <begin position="207"/>
        <end position="229"/>
    </location>
</feature>
<feature type="coiled-coil region" evidence="1">
    <location>
        <begin position="391"/>
        <end position="425"/>
    </location>
</feature>
<feature type="compositionally biased region" description="Polar residues" evidence="2">
    <location>
        <begin position="144"/>
        <end position="157"/>
    </location>
</feature>
<feature type="region of interest" description="Disordered" evidence="2">
    <location>
        <begin position="127"/>
        <end position="192"/>
    </location>
</feature>
<dbReference type="InterPro" id="IPR025724">
    <property type="entry name" value="GAG-pre-integrase_dom"/>
</dbReference>
<evidence type="ECO:0000313" key="5">
    <source>
        <dbReference type="EMBL" id="GJS66591.1"/>
    </source>
</evidence>
<evidence type="ECO:0000256" key="2">
    <source>
        <dbReference type="SAM" id="MobiDB-lite"/>
    </source>
</evidence>
<name>A0ABQ4XNH3_9ASTR</name>
<feature type="region of interest" description="Disordered" evidence="2">
    <location>
        <begin position="207"/>
        <end position="239"/>
    </location>
</feature>